<evidence type="ECO:0000256" key="3">
    <source>
        <dbReference type="PIRSR" id="PIRSR613078-1"/>
    </source>
</evidence>
<feature type="binding site" evidence="4">
    <location>
        <begin position="12"/>
        <end position="19"/>
    </location>
    <ligand>
        <name>substrate</name>
    </ligand>
</feature>
<feature type="active site" description="Tele-phosphohistidine intermediate" evidence="3">
    <location>
        <position position="13"/>
    </location>
</feature>
<protein>
    <submittedName>
        <fullName evidence="5">Histidine phosphatase family protein</fullName>
    </submittedName>
</protein>
<name>A0A4Y9R431_9MICO</name>
<comment type="caution">
    <text evidence="5">The sequence shown here is derived from an EMBL/GenBank/DDBJ whole genome shotgun (WGS) entry which is preliminary data.</text>
</comment>
<gene>
    <name evidence="5" type="ORF">E4M00_06130</name>
</gene>
<keyword evidence="6" id="KW-1185">Reference proteome</keyword>
<dbReference type="InterPro" id="IPR013078">
    <property type="entry name" value="His_Pase_superF_clade-1"/>
</dbReference>
<dbReference type="PANTHER" id="PTHR48100:SF1">
    <property type="entry name" value="HISTIDINE PHOSPHATASE FAMILY PROTEIN-RELATED"/>
    <property type="match status" value="1"/>
</dbReference>
<feature type="binding site" evidence="4">
    <location>
        <position position="62"/>
    </location>
    <ligand>
        <name>substrate</name>
    </ligand>
</feature>
<dbReference type="RefSeq" id="WP_135119554.1">
    <property type="nucleotide sequence ID" value="NZ_SPQZ01000002.1"/>
</dbReference>
<accession>A0A4Y9R431</accession>
<dbReference type="Proteomes" id="UP000298127">
    <property type="component" value="Unassembled WGS sequence"/>
</dbReference>
<reference evidence="5 6" key="1">
    <citation type="journal article" date="2018" name="J. Microbiol.">
        <title>Leifsonia flava sp. nov., a novel actinobacterium isolated from the rhizosphere of Aquilegia viridiflora.</title>
        <authorList>
            <person name="Cai Y."/>
            <person name="Tao W.Z."/>
            <person name="Ma Y.J."/>
            <person name="Cheng J."/>
            <person name="Zhang M.Y."/>
            <person name="Zhang Y.X."/>
        </authorList>
    </citation>
    <scope>NUCLEOTIDE SEQUENCE [LARGE SCALE GENOMIC DNA]</scope>
    <source>
        <strain evidence="5 6">SYP-B2174</strain>
    </source>
</reference>
<evidence type="ECO:0000313" key="6">
    <source>
        <dbReference type="Proteomes" id="UP000298127"/>
    </source>
</evidence>
<dbReference type="GO" id="GO:0016791">
    <property type="term" value="F:phosphatase activity"/>
    <property type="evidence" value="ECO:0007669"/>
    <property type="project" value="TreeGrafter"/>
</dbReference>
<dbReference type="EMBL" id="SPQZ01000002">
    <property type="protein sequence ID" value="TFV99070.1"/>
    <property type="molecule type" value="Genomic_DNA"/>
</dbReference>
<dbReference type="InterPro" id="IPR001345">
    <property type="entry name" value="PG/BPGM_mutase_AS"/>
</dbReference>
<feature type="binding site" evidence="4">
    <location>
        <begin position="87"/>
        <end position="90"/>
    </location>
    <ligand>
        <name>substrate</name>
    </ligand>
</feature>
<dbReference type="InterPro" id="IPR029033">
    <property type="entry name" value="His_PPase_superfam"/>
</dbReference>
<dbReference type="InterPro" id="IPR050275">
    <property type="entry name" value="PGM_Phosphatase"/>
</dbReference>
<feature type="active site" description="Proton donor/acceptor" evidence="3">
    <location>
        <position position="87"/>
    </location>
</feature>
<proteinExistence type="predicted"/>
<dbReference type="SUPFAM" id="SSF53254">
    <property type="entry name" value="Phosphoglycerate mutase-like"/>
    <property type="match status" value="1"/>
</dbReference>
<keyword evidence="1" id="KW-0324">Glycolysis</keyword>
<dbReference type="SMART" id="SM00855">
    <property type="entry name" value="PGAM"/>
    <property type="match status" value="1"/>
</dbReference>
<keyword evidence="2" id="KW-0413">Isomerase</keyword>
<evidence type="ECO:0000256" key="4">
    <source>
        <dbReference type="PIRSR" id="PIRSR613078-2"/>
    </source>
</evidence>
<dbReference type="Pfam" id="PF00300">
    <property type="entry name" value="His_Phos_1"/>
    <property type="match status" value="1"/>
</dbReference>
<dbReference type="Gene3D" id="3.40.50.1240">
    <property type="entry name" value="Phosphoglycerate mutase-like"/>
    <property type="match status" value="1"/>
</dbReference>
<sequence length="195" mass="20329">MTSTPTRVLLVRHGETDWNRAGRVQGHTDVPLNELGRAQARAAAELLSGAEPSRIITSPLGRAAETAAIIAAAIDGPAVETEDDVIEMQYGEAEGAVWQDVRHLYADGVVPGAEPRPAVLERSMAALRRIAAESTGTVIVTSHGGVINGLTRHTTAPDVFPGSAGNGSITEFAVTDSDISFISRTPIEVAVGVDA</sequence>
<organism evidence="5 6">
    <name type="scientific">Orlajensenia leifsoniae</name>
    <dbReference type="NCBI Taxonomy" id="2561933"/>
    <lineage>
        <taxon>Bacteria</taxon>
        <taxon>Bacillati</taxon>
        <taxon>Actinomycetota</taxon>
        <taxon>Actinomycetes</taxon>
        <taxon>Micrococcales</taxon>
        <taxon>Microbacteriaceae</taxon>
        <taxon>Orlajensenia</taxon>
    </lineage>
</organism>
<evidence type="ECO:0000313" key="5">
    <source>
        <dbReference type="EMBL" id="TFV99070.1"/>
    </source>
</evidence>
<dbReference type="AlphaFoldDB" id="A0A4Y9R431"/>
<dbReference type="PANTHER" id="PTHR48100">
    <property type="entry name" value="BROAD-SPECIFICITY PHOSPHATASE YOR283W-RELATED"/>
    <property type="match status" value="1"/>
</dbReference>
<dbReference type="GO" id="GO:0005737">
    <property type="term" value="C:cytoplasm"/>
    <property type="evidence" value="ECO:0007669"/>
    <property type="project" value="TreeGrafter"/>
</dbReference>
<dbReference type="CDD" id="cd07067">
    <property type="entry name" value="HP_PGM_like"/>
    <property type="match status" value="1"/>
</dbReference>
<dbReference type="PROSITE" id="PS00175">
    <property type="entry name" value="PG_MUTASE"/>
    <property type="match status" value="1"/>
</dbReference>
<evidence type="ECO:0000256" key="1">
    <source>
        <dbReference type="ARBA" id="ARBA00023152"/>
    </source>
</evidence>
<evidence type="ECO:0000256" key="2">
    <source>
        <dbReference type="ARBA" id="ARBA00023235"/>
    </source>
</evidence>